<dbReference type="Proteomes" id="UP000193240">
    <property type="component" value="Unassembled WGS sequence"/>
</dbReference>
<keyword evidence="4" id="KW-1185">Reference proteome</keyword>
<accession>A0A1Y2LLB6</accession>
<evidence type="ECO:0000256" key="1">
    <source>
        <dbReference type="SAM" id="MobiDB-lite"/>
    </source>
</evidence>
<evidence type="ECO:0000313" key="4">
    <source>
        <dbReference type="Proteomes" id="UP000193240"/>
    </source>
</evidence>
<dbReference type="InParanoid" id="A0A1Y2LLB6"/>
<feature type="region of interest" description="Disordered" evidence="1">
    <location>
        <begin position="444"/>
        <end position="476"/>
    </location>
</feature>
<dbReference type="EMBL" id="KZ107856">
    <property type="protein sequence ID" value="OSS44726.1"/>
    <property type="molecule type" value="Genomic_DNA"/>
</dbReference>
<feature type="compositionally biased region" description="Polar residues" evidence="1">
    <location>
        <begin position="245"/>
        <end position="257"/>
    </location>
</feature>
<keyword evidence="2" id="KW-0812">Transmembrane</keyword>
<feature type="compositionally biased region" description="Polar residues" evidence="1">
    <location>
        <begin position="39"/>
        <end position="52"/>
    </location>
</feature>
<keyword evidence="2" id="KW-1133">Transmembrane helix</keyword>
<feature type="compositionally biased region" description="Polar residues" evidence="1">
    <location>
        <begin position="323"/>
        <end position="333"/>
    </location>
</feature>
<organism evidence="3 4">
    <name type="scientific">Epicoccum nigrum</name>
    <name type="common">Soil fungus</name>
    <name type="synonym">Epicoccum purpurascens</name>
    <dbReference type="NCBI Taxonomy" id="105696"/>
    <lineage>
        <taxon>Eukaryota</taxon>
        <taxon>Fungi</taxon>
        <taxon>Dikarya</taxon>
        <taxon>Ascomycota</taxon>
        <taxon>Pezizomycotina</taxon>
        <taxon>Dothideomycetes</taxon>
        <taxon>Pleosporomycetidae</taxon>
        <taxon>Pleosporales</taxon>
        <taxon>Pleosporineae</taxon>
        <taxon>Didymellaceae</taxon>
        <taxon>Epicoccum</taxon>
    </lineage>
</organism>
<feature type="region of interest" description="Disordered" evidence="1">
    <location>
        <begin position="101"/>
        <end position="137"/>
    </location>
</feature>
<feature type="compositionally biased region" description="Low complexity" evidence="1">
    <location>
        <begin position="224"/>
        <end position="235"/>
    </location>
</feature>
<feature type="region of interest" description="Disordered" evidence="1">
    <location>
        <begin position="209"/>
        <end position="368"/>
    </location>
</feature>
<evidence type="ECO:0000313" key="3">
    <source>
        <dbReference type="EMBL" id="OSS44726.1"/>
    </source>
</evidence>
<reference evidence="3 4" key="1">
    <citation type="journal article" date="2017" name="Genome Announc.">
        <title>Genome sequence of the saprophytic ascomycete Epicoccum nigrum ICMP 19927 strain isolated from New Zealand.</title>
        <authorList>
            <person name="Fokin M."/>
            <person name="Fleetwood D."/>
            <person name="Weir B.S."/>
            <person name="Villas-Boas S.G."/>
        </authorList>
    </citation>
    <scope>NUCLEOTIDE SEQUENCE [LARGE SCALE GENOMIC DNA]</scope>
    <source>
        <strain evidence="3 4">ICMP 19927</strain>
    </source>
</reference>
<sequence>MHRTWNKNDEVEYVVVKRDGFVGEENGYSATPNPEPTPTIDQILSGSYTKRQQLSERGDKDDDSSDDEEHHAKASTTATPTYRGPPPLLITMTLSQTKATVGALADSDPTETVVVSLQPPSEPSRNSHHDSGGSGRISQTTEHLLIAAGSIGATIIIVMIVLAIYTMRRRGLSFSDVLKLGKNQVSRRSGGSDSKYEWDNKQNIEERYSLRNDAIYPPPPAAISTRSGSRSSQTRVQPIGRSDSFRTGTTEMTSQGFVLQDPPSRMNSHKRNNSGAPSSSALGVQAARTSDSTHNTRSLDGANDNLEEQPAAPQQPAAPTFKQFMSNRPSISQRPGLGGINNSSRFSWTNSQAPQTPHDPSRDTLNVPLGRESFMTNRSSVPRFRTINSWVNQQSNRVEELKLKEQYRMTQSSAYEEDADGDQVPEMPPVPNNYKQTGGLAGKDIKHQRHQTNTSVATAPVFKQHPGTEVRFSTRSTVPSEILDMGRQNSVLR</sequence>
<feature type="compositionally biased region" description="Low complexity" evidence="1">
    <location>
        <begin position="309"/>
        <end position="319"/>
    </location>
</feature>
<feature type="compositionally biased region" description="Polar residues" evidence="1">
    <location>
        <begin position="273"/>
        <end position="298"/>
    </location>
</feature>
<feature type="transmembrane region" description="Helical" evidence="2">
    <location>
        <begin position="144"/>
        <end position="165"/>
    </location>
</feature>
<feature type="compositionally biased region" description="Polar residues" evidence="1">
    <location>
        <begin position="340"/>
        <end position="355"/>
    </location>
</feature>
<dbReference type="OMA" id="DIKHQRH"/>
<dbReference type="AlphaFoldDB" id="A0A1Y2LLB6"/>
<dbReference type="STRING" id="105696.A0A1Y2LLB6"/>
<proteinExistence type="predicted"/>
<protein>
    <submittedName>
        <fullName evidence="3">Uncharacterized protein</fullName>
    </submittedName>
</protein>
<feature type="region of interest" description="Disordered" evidence="1">
    <location>
        <begin position="23"/>
        <end position="89"/>
    </location>
</feature>
<keyword evidence="2" id="KW-0472">Membrane</keyword>
<name>A0A1Y2LLB6_EPING</name>
<evidence type="ECO:0000256" key="2">
    <source>
        <dbReference type="SAM" id="Phobius"/>
    </source>
</evidence>
<gene>
    <name evidence="3" type="ORF">B5807_10464</name>
</gene>